<reference evidence="3" key="2">
    <citation type="journal article" date="2017" name="Nat. Plants">
        <title>The Aegilops tauschii genome reveals multiple impacts of transposons.</title>
        <authorList>
            <person name="Zhao G."/>
            <person name="Zou C."/>
            <person name="Li K."/>
            <person name="Wang K."/>
            <person name="Li T."/>
            <person name="Gao L."/>
            <person name="Zhang X."/>
            <person name="Wang H."/>
            <person name="Yang Z."/>
            <person name="Liu X."/>
            <person name="Jiang W."/>
            <person name="Mao L."/>
            <person name="Kong X."/>
            <person name="Jiao Y."/>
            <person name="Jia J."/>
        </authorList>
    </citation>
    <scope>NUCLEOTIDE SEQUENCE [LARGE SCALE GENOMIC DNA]</scope>
    <source>
        <strain evidence="3">cv. AL8/78</strain>
    </source>
</reference>
<feature type="compositionally biased region" description="Low complexity" evidence="1">
    <location>
        <begin position="55"/>
        <end position="67"/>
    </location>
</feature>
<reference evidence="3" key="1">
    <citation type="journal article" date="2014" name="Science">
        <title>Ancient hybridizations among the ancestral genomes of bread wheat.</title>
        <authorList>
            <consortium name="International Wheat Genome Sequencing Consortium,"/>
            <person name="Marcussen T."/>
            <person name="Sandve S.R."/>
            <person name="Heier L."/>
            <person name="Spannagl M."/>
            <person name="Pfeifer M."/>
            <person name="Jakobsen K.S."/>
            <person name="Wulff B.B."/>
            <person name="Steuernagel B."/>
            <person name="Mayer K.F."/>
            <person name="Olsen O.A."/>
        </authorList>
    </citation>
    <scope>NUCLEOTIDE SEQUENCE [LARGE SCALE GENOMIC DNA]</scope>
    <source>
        <strain evidence="3">cv. AL8/78</strain>
    </source>
</reference>
<proteinExistence type="predicted"/>
<feature type="region of interest" description="Disordered" evidence="1">
    <location>
        <begin position="1"/>
        <end position="77"/>
    </location>
</feature>
<keyword evidence="3" id="KW-1185">Reference proteome</keyword>
<reference evidence="2" key="3">
    <citation type="journal article" date="2017" name="Nature">
        <title>Genome sequence of the progenitor of the wheat D genome Aegilops tauschii.</title>
        <authorList>
            <person name="Luo M.C."/>
            <person name="Gu Y.Q."/>
            <person name="Puiu D."/>
            <person name="Wang H."/>
            <person name="Twardziok S.O."/>
            <person name="Deal K.R."/>
            <person name="Huo N."/>
            <person name="Zhu T."/>
            <person name="Wang L."/>
            <person name="Wang Y."/>
            <person name="McGuire P.E."/>
            <person name="Liu S."/>
            <person name="Long H."/>
            <person name="Ramasamy R.K."/>
            <person name="Rodriguez J.C."/>
            <person name="Van S.L."/>
            <person name="Yuan L."/>
            <person name="Wang Z."/>
            <person name="Xia Z."/>
            <person name="Xiao L."/>
            <person name="Anderson O.D."/>
            <person name="Ouyang S."/>
            <person name="Liang Y."/>
            <person name="Zimin A.V."/>
            <person name="Pertea G."/>
            <person name="Qi P."/>
            <person name="Bennetzen J.L."/>
            <person name="Dai X."/>
            <person name="Dawson M.W."/>
            <person name="Muller H.G."/>
            <person name="Kugler K."/>
            <person name="Rivarola-Duarte L."/>
            <person name="Spannagl M."/>
            <person name="Mayer K.F.X."/>
            <person name="Lu F.H."/>
            <person name="Bevan M.W."/>
            <person name="Leroy P."/>
            <person name="Li P."/>
            <person name="You F.M."/>
            <person name="Sun Q."/>
            <person name="Liu Z."/>
            <person name="Lyons E."/>
            <person name="Wicker T."/>
            <person name="Salzberg S.L."/>
            <person name="Devos K.M."/>
            <person name="Dvorak J."/>
        </authorList>
    </citation>
    <scope>NUCLEOTIDE SEQUENCE [LARGE SCALE GENOMIC DNA]</scope>
    <source>
        <strain evidence="2">cv. AL8/78</strain>
    </source>
</reference>
<feature type="compositionally biased region" description="Low complexity" evidence="1">
    <location>
        <begin position="146"/>
        <end position="165"/>
    </location>
</feature>
<evidence type="ECO:0000256" key="1">
    <source>
        <dbReference type="SAM" id="MobiDB-lite"/>
    </source>
</evidence>
<reference evidence="2" key="4">
    <citation type="submission" date="2019-03" db="UniProtKB">
        <authorList>
            <consortium name="EnsemblPlants"/>
        </authorList>
    </citation>
    <scope>IDENTIFICATION</scope>
</reference>
<dbReference type="Gramene" id="AET6Gv20827100.11">
    <property type="protein sequence ID" value="AET6Gv20827100.11"/>
    <property type="gene ID" value="AET6Gv20827100"/>
</dbReference>
<feature type="compositionally biased region" description="Basic residues" evidence="1">
    <location>
        <begin position="40"/>
        <end position="54"/>
    </location>
</feature>
<accession>A0A453PQM8</accession>
<name>A0A453PQM8_AEGTS</name>
<evidence type="ECO:0000313" key="3">
    <source>
        <dbReference type="Proteomes" id="UP000015105"/>
    </source>
</evidence>
<organism evidence="2 3">
    <name type="scientific">Aegilops tauschii subsp. strangulata</name>
    <name type="common">Goatgrass</name>
    <dbReference type="NCBI Taxonomy" id="200361"/>
    <lineage>
        <taxon>Eukaryota</taxon>
        <taxon>Viridiplantae</taxon>
        <taxon>Streptophyta</taxon>
        <taxon>Embryophyta</taxon>
        <taxon>Tracheophyta</taxon>
        <taxon>Spermatophyta</taxon>
        <taxon>Magnoliopsida</taxon>
        <taxon>Liliopsida</taxon>
        <taxon>Poales</taxon>
        <taxon>Poaceae</taxon>
        <taxon>BOP clade</taxon>
        <taxon>Pooideae</taxon>
        <taxon>Triticodae</taxon>
        <taxon>Triticeae</taxon>
        <taxon>Triticinae</taxon>
        <taxon>Aegilops</taxon>
    </lineage>
</organism>
<protein>
    <submittedName>
        <fullName evidence="2">Uncharacterized protein</fullName>
    </submittedName>
</protein>
<dbReference type="AlphaFoldDB" id="A0A453PQM8"/>
<evidence type="ECO:0000313" key="2">
    <source>
        <dbReference type="EnsemblPlants" id="AET6Gv20827100.11"/>
    </source>
</evidence>
<feature type="region of interest" description="Disordered" evidence="1">
    <location>
        <begin position="142"/>
        <end position="171"/>
    </location>
</feature>
<dbReference type="EnsemblPlants" id="AET6Gv20827100.11">
    <property type="protein sequence ID" value="AET6Gv20827100.11"/>
    <property type="gene ID" value="AET6Gv20827100"/>
</dbReference>
<sequence length="219" mass="24451">MQSSLSCLLHPRTVRSNMPRAPRAQRPSPTDERLPLPPRSRSRRARSRAPRPRRTSSSPRRQRAASPEHAAREPGARHGRLKELLRCCFAPDPVGKGRIHLPHVRPMPLCLDGVAKKPTLVHHVLSIALSRQVPLHPAASSAWIQPSRCSRSPPRPRASSRPSLPQLARQTDLPLHRVEPRPAWTVSLHVATTPGELYPCAEENVMPTVAKCPELTYAW</sequence>
<dbReference type="Proteomes" id="UP000015105">
    <property type="component" value="Chromosome 6D"/>
</dbReference>
<reference evidence="2" key="5">
    <citation type="journal article" date="2021" name="G3 (Bethesda)">
        <title>Aegilops tauschii genome assembly Aet v5.0 features greater sequence contiguity and improved annotation.</title>
        <authorList>
            <person name="Wang L."/>
            <person name="Zhu T."/>
            <person name="Rodriguez J.C."/>
            <person name="Deal K.R."/>
            <person name="Dubcovsky J."/>
            <person name="McGuire P.E."/>
            <person name="Lux T."/>
            <person name="Spannagl M."/>
            <person name="Mayer K.F.X."/>
            <person name="Baldrich P."/>
            <person name="Meyers B.C."/>
            <person name="Huo N."/>
            <person name="Gu Y.Q."/>
            <person name="Zhou H."/>
            <person name="Devos K.M."/>
            <person name="Bennetzen J.L."/>
            <person name="Unver T."/>
            <person name="Budak H."/>
            <person name="Gulick P.J."/>
            <person name="Galiba G."/>
            <person name="Kalapos B."/>
            <person name="Nelson D.R."/>
            <person name="Li P."/>
            <person name="You F.M."/>
            <person name="Luo M.C."/>
            <person name="Dvorak J."/>
        </authorList>
    </citation>
    <scope>NUCLEOTIDE SEQUENCE [LARGE SCALE GENOMIC DNA]</scope>
    <source>
        <strain evidence="2">cv. AL8/78</strain>
    </source>
</reference>